<keyword evidence="4" id="KW-0963">Cytoplasm</keyword>
<evidence type="ECO:0000259" key="7">
    <source>
        <dbReference type="Pfam" id="PF06268"/>
    </source>
</evidence>
<dbReference type="GO" id="GO:0051015">
    <property type="term" value="F:actin filament binding"/>
    <property type="evidence" value="ECO:0007669"/>
    <property type="project" value="InterPro"/>
</dbReference>
<evidence type="ECO:0000256" key="2">
    <source>
        <dbReference type="ARBA" id="ARBA00004604"/>
    </source>
</evidence>
<evidence type="ECO:0000313" key="8">
    <source>
        <dbReference type="EMBL" id="ELR10804.1"/>
    </source>
</evidence>
<proteinExistence type="inferred from homology"/>
<dbReference type="CDD" id="cd00257">
    <property type="entry name" value="beta-trefoil_FSCN-like"/>
    <property type="match status" value="1"/>
</dbReference>
<keyword evidence="6" id="KW-0539">Nucleus</keyword>
<comment type="similarity">
    <text evidence="3">Belongs to the FRG1 family.</text>
</comment>
<dbReference type="Pfam" id="PF06268">
    <property type="entry name" value="Fascin"/>
    <property type="match status" value="1"/>
</dbReference>
<dbReference type="EMBL" id="KB008174">
    <property type="protein sequence ID" value="ELR10804.1"/>
    <property type="molecule type" value="Genomic_DNA"/>
</dbReference>
<feature type="domain" description="Fascin-like" evidence="7">
    <location>
        <begin position="75"/>
        <end position="165"/>
    </location>
</feature>
<gene>
    <name evidence="8" type="ORF">ACA1_108730</name>
</gene>
<dbReference type="InterPro" id="IPR022768">
    <property type="entry name" value="Fascin-like_dom"/>
</dbReference>
<dbReference type="KEGG" id="acan:ACA1_108730"/>
<dbReference type="GeneID" id="14911188"/>
<dbReference type="AlphaFoldDB" id="L8GD68"/>
<evidence type="ECO:0000256" key="5">
    <source>
        <dbReference type="ARBA" id="ARBA00023203"/>
    </source>
</evidence>
<dbReference type="RefSeq" id="XP_004332817.1">
    <property type="nucleotide sequence ID" value="XM_004332769.1"/>
</dbReference>
<dbReference type="VEuPathDB" id="AmoebaDB:ACA1_108730"/>
<dbReference type="GO" id="GO:0071013">
    <property type="term" value="C:catalytic step 2 spliceosome"/>
    <property type="evidence" value="ECO:0007669"/>
    <property type="project" value="TreeGrafter"/>
</dbReference>
<organism evidence="8 9">
    <name type="scientific">Acanthamoeba castellanii (strain ATCC 30010 / Neff)</name>
    <dbReference type="NCBI Taxonomy" id="1257118"/>
    <lineage>
        <taxon>Eukaryota</taxon>
        <taxon>Amoebozoa</taxon>
        <taxon>Discosea</taxon>
        <taxon>Longamoebia</taxon>
        <taxon>Centramoebida</taxon>
        <taxon>Acanthamoebidae</taxon>
        <taxon>Acanthamoeba</taxon>
    </lineage>
</organism>
<dbReference type="InterPro" id="IPR008999">
    <property type="entry name" value="Actin-crosslinking"/>
</dbReference>
<dbReference type="Gene3D" id="2.80.10.50">
    <property type="match status" value="2"/>
</dbReference>
<evidence type="ECO:0000256" key="3">
    <source>
        <dbReference type="ARBA" id="ARBA00010878"/>
    </source>
</evidence>
<comment type="subcellular location">
    <subcellularLocation>
        <location evidence="1">Cytoplasm</location>
    </subcellularLocation>
    <subcellularLocation>
        <location evidence="2">Nucleus</location>
        <location evidence="2">Nucleolus</location>
    </subcellularLocation>
</comment>
<name>L8GD68_ACACF</name>
<evidence type="ECO:0000256" key="6">
    <source>
        <dbReference type="ARBA" id="ARBA00023242"/>
    </source>
</evidence>
<accession>L8GD68</accession>
<evidence type="ECO:0000256" key="1">
    <source>
        <dbReference type="ARBA" id="ARBA00004496"/>
    </source>
</evidence>
<reference evidence="8 9" key="1">
    <citation type="journal article" date="2013" name="Genome Biol.">
        <title>Genome of Acanthamoeba castellanii highlights extensive lateral gene transfer and early evolution of tyrosine kinase signaling.</title>
        <authorList>
            <person name="Clarke M."/>
            <person name="Lohan A.J."/>
            <person name="Liu B."/>
            <person name="Lagkouvardos I."/>
            <person name="Roy S."/>
            <person name="Zafar N."/>
            <person name="Bertelli C."/>
            <person name="Schilde C."/>
            <person name="Kianianmomeni A."/>
            <person name="Burglin T.R."/>
            <person name="Frech C."/>
            <person name="Turcotte B."/>
            <person name="Kopec K.O."/>
            <person name="Synnott J.M."/>
            <person name="Choo C."/>
            <person name="Paponov I."/>
            <person name="Finkler A."/>
            <person name="Soon Heng Tan C."/>
            <person name="Hutchins A.P."/>
            <person name="Weinmeier T."/>
            <person name="Rattei T."/>
            <person name="Chu J.S."/>
            <person name="Gimenez G."/>
            <person name="Irimia M."/>
            <person name="Rigden D.J."/>
            <person name="Fitzpatrick D.A."/>
            <person name="Lorenzo-Morales J."/>
            <person name="Bateman A."/>
            <person name="Chiu C.H."/>
            <person name="Tang P."/>
            <person name="Hegemann P."/>
            <person name="Fromm H."/>
            <person name="Raoult D."/>
            <person name="Greub G."/>
            <person name="Miranda-Saavedra D."/>
            <person name="Chen N."/>
            <person name="Nash P."/>
            <person name="Ginger M.L."/>
            <person name="Horn M."/>
            <person name="Schaap P."/>
            <person name="Caler L."/>
            <person name="Loftus B."/>
        </authorList>
    </citation>
    <scope>NUCLEOTIDE SEQUENCE [LARGE SCALE GENOMIC DNA]</scope>
    <source>
        <strain evidence="8 9">Neff</strain>
    </source>
</reference>
<dbReference type="GO" id="GO:0005737">
    <property type="term" value="C:cytoplasm"/>
    <property type="evidence" value="ECO:0007669"/>
    <property type="project" value="UniProtKB-SubCell"/>
</dbReference>
<evidence type="ECO:0000313" key="9">
    <source>
        <dbReference type="Proteomes" id="UP000011083"/>
    </source>
</evidence>
<evidence type="ECO:0000256" key="4">
    <source>
        <dbReference type="ARBA" id="ARBA00022490"/>
    </source>
</evidence>
<dbReference type="SUPFAM" id="SSF50405">
    <property type="entry name" value="Actin-crosslinking proteins"/>
    <property type="match status" value="2"/>
</dbReference>
<dbReference type="InterPro" id="IPR010414">
    <property type="entry name" value="FRG1"/>
</dbReference>
<protein>
    <recommendedName>
        <fullName evidence="7">Fascin-like domain-containing protein</fullName>
    </recommendedName>
</protein>
<dbReference type="GO" id="GO:0005730">
    <property type="term" value="C:nucleolus"/>
    <property type="evidence" value="ECO:0007669"/>
    <property type="project" value="UniProtKB-SubCell"/>
</dbReference>
<dbReference type="Proteomes" id="UP000011083">
    <property type="component" value="Unassembled WGS sequence"/>
</dbReference>
<dbReference type="PANTHER" id="PTHR12928:SF0">
    <property type="entry name" value="FSHD REGION GENE 1"/>
    <property type="match status" value="1"/>
</dbReference>
<dbReference type="PANTHER" id="PTHR12928">
    <property type="entry name" value="FRG1 PROTEIN"/>
    <property type="match status" value="1"/>
</dbReference>
<keyword evidence="5" id="KW-0009">Actin-binding</keyword>
<keyword evidence="9" id="KW-1185">Reference proteome</keyword>
<dbReference type="GO" id="GO:0030674">
    <property type="term" value="F:protein-macromolecule adaptor activity"/>
    <property type="evidence" value="ECO:0007669"/>
    <property type="project" value="InterPro"/>
</dbReference>
<sequence>MAQTQQKASFMNRHGLYLSCKPSGELEGVPEASSGEGTEFEVMIVNDKVSIKSHLGKYLTVPRSADSDAVAAQSDKAYSWTLNFLSVTSGVYATFRSQREGLFMSATSDGAVVLVARDEPGPQEKWTLHEDERKLTLLSSWGYYLSVAGGTLSARSPTVTESERFWRFVKGENKLAIRSKLIDRSLTAVTGQQRVDVSEKKDSEPTMWIVQLTFYS</sequence>